<evidence type="ECO:0000313" key="2">
    <source>
        <dbReference type="Proteomes" id="UP000198609"/>
    </source>
</evidence>
<keyword evidence="2" id="KW-1185">Reference proteome</keyword>
<name>A0A1H4ICI8_STRMJ</name>
<evidence type="ECO:0000313" key="1">
    <source>
        <dbReference type="EMBL" id="SEB31615.1"/>
    </source>
</evidence>
<sequence>MAISGDARPLPEVFALSITVTQRHTGVVGHHGFTDTSPSAWPRDVTDNDAMTRWFRSYWAEEDIWFYFEVAADGWVARQVELQGPLQEPIVAASLSEWEAAQQAGSLGDYEATFGGTAEVPVREWEAHEPQDLIAEGFETAWRTARAACRAGARARSTHGA</sequence>
<proteinExistence type="predicted"/>
<gene>
    <name evidence="1" type="ORF">SAMN04490356_0472</name>
</gene>
<organism evidence="1 2">
    <name type="scientific">Streptomyces melanosporofaciens</name>
    <dbReference type="NCBI Taxonomy" id="67327"/>
    <lineage>
        <taxon>Bacteria</taxon>
        <taxon>Bacillati</taxon>
        <taxon>Actinomycetota</taxon>
        <taxon>Actinomycetes</taxon>
        <taxon>Kitasatosporales</taxon>
        <taxon>Streptomycetaceae</taxon>
        <taxon>Streptomyces</taxon>
        <taxon>Streptomyces violaceusniger group</taxon>
    </lineage>
</organism>
<protein>
    <submittedName>
        <fullName evidence="1">Uncharacterized protein</fullName>
    </submittedName>
</protein>
<dbReference type="AlphaFoldDB" id="A0A1H4ICI8"/>
<dbReference type="RefSeq" id="WP_342030644.1">
    <property type="nucleotide sequence ID" value="NZ_FNST01000001.1"/>
</dbReference>
<dbReference type="Proteomes" id="UP000198609">
    <property type="component" value="Unassembled WGS sequence"/>
</dbReference>
<dbReference type="EMBL" id="FNST01000001">
    <property type="protein sequence ID" value="SEB31615.1"/>
    <property type="molecule type" value="Genomic_DNA"/>
</dbReference>
<reference evidence="2" key="1">
    <citation type="submission" date="2016-10" db="EMBL/GenBank/DDBJ databases">
        <authorList>
            <person name="Varghese N."/>
            <person name="Submissions S."/>
        </authorList>
    </citation>
    <scope>NUCLEOTIDE SEQUENCE [LARGE SCALE GENOMIC DNA]</scope>
    <source>
        <strain evidence="2">DSM 40318</strain>
    </source>
</reference>
<accession>A0A1H4ICI8</accession>